<dbReference type="InterPro" id="IPR025337">
    <property type="entry name" value="Questin_oxidase-like"/>
</dbReference>
<organism evidence="2 3">
    <name type="scientific">Starmerella bacillaris</name>
    <name type="common">Yeast</name>
    <name type="synonym">Candida zemplinina</name>
    <dbReference type="NCBI Taxonomy" id="1247836"/>
    <lineage>
        <taxon>Eukaryota</taxon>
        <taxon>Fungi</taxon>
        <taxon>Dikarya</taxon>
        <taxon>Ascomycota</taxon>
        <taxon>Saccharomycotina</taxon>
        <taxon>Dipodascomycetes</taxon>
        <taxon>Dipodascales</taxon>
        <taxon>Trichomonascaceae</taxon>
        <taxon>Starmerella</taxon>
    </lineage>
</organism>
<reference evidence="2 3" key="1">
    <citation type="journal article" date="2023" name="Elife">
        <title>Identification of key yeast species and microbe-microbe interactions impacting larval growth of Drosophila in the wild.</title>
        <authorList>
            <person name="Mure A."/>
            <person name="Sugiura Y."/>
            <person name="Maeda R."/>
            <person name="Honda K."/>
            <person name="Sakurai N."/>
            <person name="Takahashi Y."/>
            <person name="Watada M."/>
            <person name="Katoh T."/>
            <person name="Gotoh A."/>
            <person name="Gotoh Y."/>
            <person name="Taniguchi I."/>
            <person name="Nakamura K."/>
            <person name="Hayashi T."/>
            <person name="Katayama T."/>
            <person name="Uemura T."/>
            <person name="Hattori Y."/>
        </authorList>
    </citation>
    <scope>NUCLEOTIDE SEQUENCE [LARGE SCALE GENOMIC DNA]</scope>
    <source>
        <strain evidence="2 3">SB-73</strain>
    </source>
</reference>
<dbReference type="PANTHER" id="PTHR35870">
    <property type="entry name" value="PROTEIN, PUTATIVE (AFU_ORTHOLOGUE AFUA_5G03330)-RELATED"/>
    <property type="match status" value="1"/>
</dbReference>
<dbReference type="PANTHER" id="PTHR35870:SF6">
    <property type="entry name" value="MGS207 PROTEIN"/>
    <property type="match status" value="1"/>
</dbReference>
<name>A0AAV5RJS1_STABA</name>
<dbReference type="GO" id="GO:0016491">
    <property type="term" value="F:oxidoreductase activity"/>
    <property type="evidence" value="ECO:0007669"/>
    <property type="project" value="UniProtKB-KW"/>
</dbReference>
<dbReference type="EMBL" id="BTGC01000005">
    <property type="protein sequence ID" value="GMM51383.1"/>
    <property type="molecule type" value="Genomic_DNA"/>
</dbReference>
<comment type="caution">
    <text evidence="2">The sequence shown here is derived from an EMBL/GenBank/DDBJ whole genome shotgun (WGS) entry which is preliminary data.</text>
</comment>
<dbReference type="Pfam" id="PF14027">
    <property type="entry name" value="Questin_oxidase"/>
    <property type="match status" value="1"/>
</dbReference>
<evidence type="ECO:0000256" key="1">
    <source>
        <dbReference type="ARBA" id="ARBA00023002"/>
    </source>
</evidence>
<keyword evidence="1" id="KW-0560">Oxidoreductase</keyword>
<dbReference type="Proteomes" id="UP001362899">
    <property type="component" value="Unassembled WGS sequence"/>
</dbReference>
<gene>
    <name evidence="2" type="ORF">DASB73_023410</name>
</gene>
<proteinExistence type="predicted"/>
<keyword evidence="3" id="KW-1185">Reference proteome</keyword>
<dbReference type="AlphaFoldDB" id="A0AAV5RJS1"/>
<evidence type="ECO:0000313" key="2">
    <source>
        <dbReference type="EMBL" id="GMM51383.1"/>
    </source>
</evidence>
<protein>
    <submittedName>
        <fullName evidence="2">Uncharacterized protein</fullName>
    </submittedName>
</protein>
<evidence type="ECO:0000313" key="3">
    <source>
        <dbReference type="Proteomes" id="UP001362899"/>
    </source>
</evidence>
<sequence length="281" mass="31781">MGNAWSGNQQLPLDGLGFPGVTGSDVDIKASKRKLDHLLRANVTTFVPCDINYAITSAFYLGASAEKLTELYEKWADEICVIRPDDDPIAASVGKFNLDEFIGEKKYEQRYYDYFRDCLSEYSRWSTIFSEHMNLFWNRLSLGAFRPLRELATALETGNDLVACRALAEACSEPAESKEQLLLPNPVKKDLSTEMRKIARLAMKSNNEQAVINVQAASEVFLSPTKWLKPEEIFAILEKLEQTINQGSEFRIVSPQEALESGDYNLVMFTRSRLVLEKVMV</sequence>
<accession>A0AAV5RJS1</accession>